<comment type="caution">
    <text evidence="1">The sequence shown here is derived from an EMBL/GenBank/DDBJ whole genome shotgun (WGS) entry which is preliminary data.</text>
</comment>
<reference evidence="1" key="1">
    <citation type="journal article" date="2014" name="Front. Microbiol.">
        <title>High frequency of phylogenetically diverse reductive dehalogenase-homologous genes in deep subseafloor sedimentary metagenomes.</title>
        <authorList>
            <person name="Kawai M."/>
            <person name="Futagami T."/>
            <person name="Toyoda A."/>
            <person name="Takaki Y."/>
            <person name="Nishi S."/>
            <person name="Hori S."/>
            <person name="Arai W."/>
            <person name="Tsubouchi T."/>
            <person name="Morono Y."/>
            <person name="Uchiyama I."/>
            <person name="Ito T."/>
            <person name="Fujiyama A."/>
            <person name="Inagaki F."/>
            <person name="Takami H."/>
        </authorList>
    </citation>
    <scope>NUCLEOTIDE SEQUENCE</scope>
    <source>
        <strain evidence="1">Expedition CK06-06</strain>
    </source>
</reference>
<name>X0U398_9ZZZZ</name>
<accession>X0U398</accession>
<dbReference type="AlphaFoldDB" id="X0U398"/>
<dbReference type="EMBL" id="BARS01015832">
    <property type="protein sequence ID" value="GAF94877.1"/>
    <property type="molecule type" value="Genomic_DNA"/>
</dbReference>
<evidence type="ECO:0000313" key="1">
    <source>
        <dbReference type="EMBL" id="GAF94877.1"/>
    </source>
</evidence>
<protein>
    <submittedName>
        <fullName evidence="1">Uncharacterized protein</fullName>
    </submittedName>
</protein>
<organism evidence="1">
    <name type="scientific">marine sediment metagenome</name>
    <dbReference type="NCBI Taxonomy" id="412755"/>
    <lineage>
        <taxon>unclassified sequences</taxon>
        <taxon>metagenomes</taxon>
        <taxon>ecological metagenomes</taxon>
    </lineage>
</organism>
<proteinExistence type="predicted"/>
<gene>
    <name evidence="1" type="ORF">S01H1_26141</name>
</gene>
<sequence>MSYCPADEIWFLRQTVLTLQQEMKGIVNENYNMRNKVDILNHRCNDFDNSSRKDLSSIRRLESENRDKSAQITELVSLFNRLRSHQASDYVAIQEMEKRLDIVRDMDGEIIDMALASHRTRDIATSCAEQVLG</sequence>